<dbReference type="Gene3D" id="3.50.50.60">
    <property type="entry name" value="FAD/NAD(P)-binding domain"/>
    <property type="match status" value="1"/>
</dbReference>
<keyword evidence="1" id="KW-0560">Oxidoreductase</keyword>
<dbReference type="Gene3D" id="3.30.9.10">
    <property type="entry name" value="D-Amino Acid Oxidase, subunit A, domain 2"/>
    <property type="match status" value="1"/>
</dbReference>
<dbReference type="InterPro" id="IPR006076">
    <property type="entry name" value="FAD-dep_OxRdtase"/>
</dbReference>
<dbReference type="PANTHER" id="PTHR13847:SF287">
    <property type="entry name" value="FAD-DEPENDENT OXIDOREDUCTASE DOMAIN-CONTAINING PROTEIN 1"/>
    <property type="match status" value="1"/>
</dbReference>
<evidence type="ECO:0000256" key="1">
    <source>
        <dbReference type="ARBA" id="ARBA00023002"/>
    </source>
</evidence>
<gene>
    <name evidence="3" type="ORF">E6K78_04255</name>
</gene>
<evidence type="ECO:0000313" key="3">
    <source>
        <dbReference type="EMBL" id="TMQ67599.1"/>
    </source>
</evidence>
<accession>A0A538TVF0</accession>
<dbReference type="PANTHER" id="PTHR13847">
    <property type="entry name" value="SARCOSINE DEHYDROGENASE-RELATED"/>
    <property type="match status" value="1"/>
</dbReference>
<feature type="domain" description="FAD dependent oxidoreductase" evidence="2">
    <location>
        <begin position="4"/>
        <end position="371"/>
    </location>
</feature>
<reference evidence="3 4" key="1">
    <citation type="journal article" date="2019" name="Nat. Microbiol.">
        <title>Mediterranean grassland soil C-N compound turnover is dependent on rainfall and depth, and is mediated by genomically divergent microorganisms.</title>
        <authorList>
            <person name="Diamond S."/>
            <person name="Andeer P.F."/>
            <person name="Li Z."/>
            <person name="Crits-Christoph A."/>
            <person name="Burstein D."/>
            <person name="Anantharaman K."/>
            <person name="Lane K.R."/>
            <person name="Thomas B.C."/>
            <person name="Pan C."/>
            <person name="Northen T.R."/>
            <person name="Banfield J.F."/>
        </authorList>
    </citation>
    <scope>NUCLEOTIDE SEQUENCE [LARGE SCALE GENOMIC DNA]</scope>
    <source>
        <strain evidence="3">WS_8</strain>
    </source>
</reference>
<comment type="caution">
    <text evidence="3">The sequence shown here is derived from an EMBL/GenBank/DDBJ whole genome shotgun (WGS) entry which is preliminary data.</text>
</comment>
<dbReference type="Proteomes" id="UP000316609">
    <property type="component" value="Unassembled WGS sequence"/>
</dbReference>
<dbReference type="Pfam" id="PF01266">
    <property type="entry name" value="DAO"/>
    <property type="match status" value="1"/>
</dbReference>
<protein>
    <submittedName>
        <fullName evidence="3">FAD-binding oxidoreductase</fullName>
    </submittedName>
</protein>
<organism evidence="3 4">
    <name type="scientific">Eiseniibacteriota bacterium</name>
    <dbReference type="NCBI Taxonomy" id="2212470"/>
    <lineage>
        <taxon>Bacteria</taxon>
        <taxon>Candidatus Eiseniibacteriota</taxon>
    </lineage>
</organism>
<sequence>MKADALVIGGGILGCAAAWHLARRGVQVVVIERESAAGHGSTARSTAIVRQRYTHPAAMALALEGLRTWERWGDLVPADENGRRAALVKAGVLFLLPRGEASTETLARAMRSVGIAVERLDRDSLARSFPALAFDEREPVEGLFEPEGGYVDDPTRATEDVARAAVAAGATFRYETRLVSVLTEWENGSLAVRGVRTHLGETIESPVVVNCAGPHSGWVNLLAHSPLRLTTAPLKQVVLSGHSPGLRSLPGRLPVIADLIHGFYLRPDPERTRIGAVWQRDETEFIADPDLADDHPVDPAILTSRLAAARRRLPGLEVLVASPLVGVYDVTVQDWYPIVDRTATRGYFVAVGTSGAWFKAGPMIGQLAAEMVTASLAGRDTDREPLEVTLPLTGYRFPMTLFSRVRAPIELSYGGGVLG</sequence>
<dbReference type="PROSITE" id="PS51257">
    <property type="entry name" value="PROKAR_LIPOPROTEIN"/>
    <property type="match status" value="1"/>
</dbReference>
<dbReference type="GO" id="GO:0016491">
    <property type="term" value="F:oxidoreductase activity"/>
    <property type="evidence" value="ECO:0007669"/>
    <property type="project" value="UniProtKB-KW"/>
</dbReference>
<dbReference type="GO" id="GO:0032981">
    <property type="term" value="P:mitochondrial respiratory chain complex I assembly"/>
    <property type="evidence" value="ECO:0007669"/>
    <property type="project" value="TreeGrafter"/>
</dbReference>
<dbReference type="SUPFAM" id="SSF51905">
    <property type="entry name" value="FAD/NAD(P)-binding domain"/>
    <property type="match status" value="1"/>
</dbReference>
<dbReference type="GO" id="GO:0005737">
    <property type="term" value="C:cytoplasm"/>
    <property type="evidence" value="ECO:0007669"/>
    <property type="project" value="TreeGrafter"/>
</dbReference>
<dbReference type="InterPro" id="IPR036188">
    <property type="entry name" value="FAD/NAD-bd_sf"/>
</dbReference>
<name>A0A538TVF0_UNCEI</name>
<evidence type="ECO:0000259" key="2">
    <source>
        <dbReference type="Pfam" id="PF01266"/>
    </source>
</evidence>
<evidence type="ECO:0000313" key="4">
    <source>
        <dbReference type="Proteomes" id="UP000316609"/>
    </source>
</evidence>
<dbReference type="EMBL" id="VBOY01000035">
    <property type="protein sequence ID" value="TMQ67599.1"/>
    <property type="molecule type" value="Genomic_DNA"/>
</dbReference>
<dbReference type="AlphaFoldDB" id="A0A538TVF0"/>
<proteinExistence type="predicted"/>